<evidence type="ECO:0000313" key="4">
    <source>
        <dbReference type="Proteomes" id="UP000199438"/>
    </source>
</evidence>
<dbReference type="NCBIfam" id="TIGR04056">
    <property type="entry name" value="OMP_RagA_SusC"/>
    <property type="match status" value="1"/>
</dbReference>
<evidence type="ECO:0000313" key="3">
    <source>
        <dbReference type="EMBL" id="SFB88562.1"/>
    </source>
</evidence>
<keyword evidence="1" id="KW-0812">Transmembrane</keyword>
<dbReference type="STRING" id="1334022.SAMN04487907_1011040"/>
<keyword evidence="1" id="KW-0813">Transport</keyword>
<sequence length="1054" mass="117758">MKIKLLDHPYLTKLFVIGLLINFLLNTSVYGAETEEVDQISISGTITSSEDNLGIPGVNVFVKEVPNLGAVTDMDGNYTITAPGDATLVFSFIGYKTVERKIGGRTEINLVMDPDQDALQEVVIVGYGQQKKESVVASIAAVDGETLERTGGVTNIGSALTGNVPGVVTSASTGMPGQEDPRILIRGQSTWNNAGPLILVDGVERPMSSVAIGSVESISVLKDASATAVYGVRGANGVILITTKRGEKGKAIIRARVNTIVKVPSKLPGKYDAYDALRVKNEAIENELALNPNAWNDYLPLDIIDKYRNPANLEERERYPNVDWANTLFREYAMSYNANVNVSGGTDFVKYFTTADFLREGDLMRDYDNGRGYDPGYAFNRLNVRGNLDFQITPSTLFQVNLAGSHGVRKSPWSTANEYTRWLAAYSTAPDAFLPRYADGAWGYYAPNEGAASNSVRTLAISGIQYITTTRLTTNFTLDQDLDFILDGLNFNGTIALDNTFVEADRGINDQYNDTQEKWIDPATGTVLFQQSYNPNSRFDFQEGVEWTTSPGAVRDWSSYRKLFYQFQLKYAKNFGGKHDLAVMGLMNRNENATGSEIPRFREDWVFRTTYTFDNKYTLEYNGAYNGSEKFSPENRFAFFSSGGLGWILSRERLLEKVSWLDLLKLRANYGEIGDDNVNGRFLYMTQWGYGGQSRMGVTGEAAEQSPYTWFNEQSVGNPEVSWERVKKANIGIDFGFFNGFVEGSFDYFRDERTDILINGNSRAIPSYYGTEAPVANLGEVKNEGFEFDVNLNYRFENGLRLWSNVNMTLAQNEVINADDPSLLPAYQKNAGFQIGQAYSYVTPGFYNNWDQLYGSTIHNTNDNQKLPGNYHLVDFNGDGVIDNYDNIPYGFTGSPQRTYNTTVGFDWKGFSSYVQFYGVENVTRQVVLGSLSSQNHVVYEEGSYWSKNNMNADSPVPRWLTTPSSYNVANRYMYDGSYLRLKNAEIAYTFDSTSSLAERLGVKNLRLFLSGNNLFLWTDMPDDRESNFAGTGWASQGAYPTVKRFNLGLNITF</sequence>
<keyword evidence="1" id="KW-0472">Membrane</keyword>
<dbReference type="InterPro" id="IPR023997">
    <property type="entry name" value="TonB-dep_OMP_SusC/RagA_CS"/>
</dbReference>
<dbReference type="Proteomes" id="UP000199438">
    <property type="component" value="Unassembled WGS sequence"/>
</dbReference>
<dbReference type="EMBL" id="FOKV01000001">
    <property type="protein sequence ID" value="SFB88562.1"/>
    <property type="molecule type" value="Genomic_DNA"/>
</dbReference>
<dbReference type="InterPro" id="IPR037066">
    <property type="entry name" value="Plug_dom_sf"/>
</dbReference>
<dbReference type="AlphaFoldDB" id="A0A1I1EPI0"/>
<dbReference type="InterPro" id="IPR039426">
    <property type="entry name" value="TonB-dep_rcpt-like"/>
</dbReference>
<dbReference type="InterPro" id="IPR012910">
    <property type="entry name" value="Plug_dom"/>
</dbReference>
<proteinExistence type="inferred from homology"/>
<accession>A0A1I1EPI0</accession>
<gene>
    <name evidence="3" type="ORF">SAMN04487907_1011040</name>
</gene>
<dbReference type="Gene3D" id="2.60.40.1120">
    <property type="entry name" value="Carboxypeptidase-like, regulatory domain"/>
    <property type="match status" value="1"/>
</dbReference>
<comment type="similarity">
    <text evidence="1">Belongs to the TonB-dependent receptor family.</text>
</comment>
<comment type="subcellular location">
    <subcellularLocation>
        <location evidence="1">Cell outer membrane</location>
        <topology evidence="1">Multi-pass membrane protein</topology>
    </subcellularLocation>
</comment>
<dbReference type="Gene3D" id="2.170.130.10">
    <property type="entry name" value="TonB-dependent receptor, plug domain"/>
    <property type="match status" value="1"/>
</dbReference>
<dbReference type="OrthoDB" id="9768177at2"/>
<protein>
    <submittedName>
        <fullName evidence="3">TonB-linked outer membrane protein, SusC/RagA family</fullName>
    </submittedName>
</protein>
<dbReference type="PROSITE" id="PS52016">
    <property type="entry name" value="TONB_DEPENDENT_REC_3"/>
    <property type="match status" value="1"/>
</dbReference>
<reference evidence="4" key="1">
    <citation type="submission" date="2016-10" db="EMBL/GenBank/DDBJ databases">
        <authorList>
            <person name="Varghese N."/>
            <person name="Submissions S."/>
        </authorList>
    </citation>
    <scope>NUCLEOTIDE SEQUENCE [LARGE SCALE GENOMIC DNA]</scope>
    <source>
        <strain evidence="4">DSM 24499</strain>
    </source>
</reference>
<organism evidence="3 4">
    <name type="scientific">Zunongwangia mangrovi</name>
    <dbReference type="NCBI Taxonomy" id="1334022"/>
    <lineage>
        <taxon>Bacteria</taxon>
        <taxon>Pseudomonadati</taxon>
        <taxon>Bacteroidota</taxon>
        <taxon>Flavobacteriia</taxon>
        <taxon>Flavobacteriales</taxon>
        <taxon>Flavobacteriaceae</taxon>
        <taxon>Zunongwangia</taxon>
    </lineage>
</organism>
<feature type="domain" description="TonB-dependent receptor plug" evidence="2">
    <location>
        <begin position="132"/>
        <end position="238"/>
    </location>
</feature>
<keyword evidence="4" id="KW-1185">Reference proteome</keyword>
<evidence type="ECO:0000256" key="1">
    <source>
        <dbReference type="PROSITE-ProRule" id="PRU01360"/>
    </source>
</evidence>
<dbReference type="NCBIfam" id="TIGR04057">
    <property type="entry name" value="SusC_RagA_signa"/>
    <property type="match status" value="1"/>
</dbReference>
<dbReference type="SUPFAM" id="SSF56935">
    <property type="entry name" value="Porins"/>
    <property type="match status" value="1"/>
</dbReference>
<dbReference type="RefSeq" id="WP_092540276.1">
    <property type="nucleotide sequence ID" value="NZ_FOKV01000001.1"/>
</dbReference>
<dbReference type="InterPro" id="IPR023996">
    <property type="entry name" value="TonB-dep_OMP_SusC/RagA"/>
</dbReference>
<name>A0A1I1EPI0_9FLAO</name>
<evidence type="ECO:0000259" key="2">
    <source>
        <dbReference type="Pfam" id="PF07715"/>
    </source>
</evidence>
<keyword evidence="1" id="KW-0998">Cell outer membrane</keyword>
<dbReference type="Pfam" id="PF07715">
    <property type="entry name" value="Plug"/>
    <property type="match status" value="1"/>
</dbReference>
<dbReference type="InterPro" id="IPR008969">
    <property type="entry name" value="CarboxyPept-like_regulatory"/>
</dbReference>
<dbReference type="FunFam" id="2.170.130.10:FF:000003">
    <property type="entry name" value="SusC/RagA family TonB-linked outer membrane protein"/>
    <property type="match status" value="1"/>
</dbReference>
<dbReference type="Pfam" id="PF13715">
    <property type="entry name" value="CarbopepD_reg_2"/>
    <property type="match status" value="1"/>
</dbReference>
<keyword evidence="1" id="KW-1134">Transmembrane beta strand</keyword>
<dbReference type="SUPFAM" id="SSF49464">
    <property type="entry name" value="Carboxypeptidase regulatory domain-like"/>
    <property type="match status" value="1"/>
</dbReference>
<dbReference type="GO" id="GO:0009279">
    <property type="term" value="C:cell outer membrane"/>
    <property type="evidence" value="ECO:0007669"/>
    <property type="project" value="UniProtKB-SubCell"/>
</dbReference>